<dbReference type="SUPFAM" id="SSF53300">
    <property type="entry name" value="vWA-like"/>
    <property type="match status" value="1"/>
</dbReference>
<dbReference type="InterPro" id="IPR013783">
    <property type="entry name" value="Ig-like_fold"/>
</dbReference>
<dbReference type="NCBIfam" id="TIGR02226">
    <property type="entry name" value="two_anch"/>
    <property type="match status" value="1"/>
</dbReference>
<dbReference type="EMBL" id="CP036276">
    <property type="protein sequence ID" value="QDU42741.1"/>
    <property type="molecule type" value="Genomic_DNA"/>
</dbReference>
<dbReference type="InterPro" id="IPR036465">
    <property type="entry name" value="vWFA_dom_sf"/>
</dbReference>
<proteinExistence type="predicted"/>
<dbReference type="KEGG" id="sdyn:Mal52_12080"/>
<dbReference type="InterPro" id="IPR029062">
    <property type="entry name" value="Class_I_gatase-like"/>
</dbReference>
<evidence type="ECO:0000313" key="4">
    <source>
        <dbReference type="EMBL" id="QDU42741.1"/>
    </source>
</evidence>
<dbReference type="Gene3D" id="3.40.50.410">
    <property type="entry name" value="von Willebrand factor, type A domain"/>
    <property type="match status" value="1"/>
</dbReference>
<keyword evidence="5" id="KW-1185">Reference proteome</keyword>
<dbReference type="Pfam" id="PF13519">
    <property type="entry name" value="VWA_2"/>
    <property type="match status" value="1"/>
</dbReference>
<gene>
    <name evidence="4" type="ORF">Mal52_12080</name>
</gene>
<dbReference type="PANTHER" id="PTHR37464">
    <property type="entry name" value="BLL2463 PROTEIN"/>
    <property type="match status" value="1"/>
</dbReference>
<dbReference type="InterPro" id="IPR011933">
    <property type="entry name" value="Double_TM_dom"/>
</dbReference>
<dbReference type="SUPFAM" id="SSF52317">
    <property type="entry name" value="Class I glutamine amidotransferase-like"/>
    <property type="match status" value="1"/>
</dbReference>
<evidence type="ECO:0000259" key="3">
    <source>
        <dbReference type="Pfam" id="PF13519"/>
    </source>
</evidence>
<evidence type="ECO:0008006" key="6">
    <source>
        <dbReference type="Google" id="ProtNLM"/>
    </source>
</evidence>
<reference evidence="4 5" key="1">
    <citation type="submission" date="2019-02" db="EMBL/GenBank/DDBJ databases">
        <title>Deep-cultivation of Planctomycetes and their phenomic and genomic characterization uncovers novel biology.</title>
        <authorList>
            <person name="Wiegand S."/>
            <person name="Jogler M."/>
            <person name="Boedeker C."/>
            <person name="Pinto D."/>
            <person name="Vollmers J."/>
            <person name="Rivas-Marin E."/>
            <person name="Kohn T."/>
            <person name="Peeters S.H."/>
            <person name="Heuer A."/>
            <person name="Rast P."/>
            <person name="Oberbeckmann S."/>
            <person name="Bunk B."/>
            <person name="Jeske O."/>
            <person name="Meyerdierks A."/>
            <person name="Storesund J.E."/>
            <person name="Kallscheuer N."/>
            <person name="Luecker S."/>
            <person name="Lage O.M."/>
            <person name="Pohl T."/>
            <person name="Merkel B.J."/>
            <person name="Hornburger P."/>
            <person name="Mueller R.-W."/>
            <person name="Bruemmer F."/>
            <person name="Labrenz M."/>
            <person name="Spormann A.M."/>
            <person name="Op den Camp H."/>
            <person name="Overmann J."/>
            <person name="Amann R."/>
            <person name="Jetten M.S.M."/>
            <person name="Mascher T."/>
            <person name="Medema M.H."/>
            <person name="Devos D.P."/>
            <person name="Kaster A.-K."/>
            <person name="Ovreas L."/>
            <person name="Rohde M."/>
            <person name="Galperin M.Y."/>
            <person name="Jogler C."/>
        </authorList>
    </citation>
    <scope>NUCLEOTIDE SEQUENCE [LARGE SCALE GENOMIC DNA]</scope>
    <source>
        <strain evidence="4 5">Mal52</strain>
    </source>
</reference>
<dbReference type="Proteomes" id="UP000319383">
    <property type="component" value="Chromosome"/>
</dbReference>
<name>A0A517ZJT9_9PLAN</name>
<evidence type="ECO:0000259" key="2">
    <source>
        <dbReference type="Pfam" id="PF07584"/>
    </source>
</evidence>
<dbReference type="Gene3D" id="3.40.50.880">
    <property type="match status" value="1"/>
</dbReference>
<dbReference type="InterPro" id="IPR024163">
    <property type="entry name" value="Aerotolerance_reg_N"/>
</dbReference>
<dbReference type="InterPro" id="IPR002035">
    <property type="entry name" value="VWF_A"/>
</dbReference>
<dbReference type="PANTHER" id="PTHR37464:SF1">
    <property type="entry name" value="BLL2463 PROTEIN"/>
    <property type="match status" value="1"/>
</dbReference>
<accession>A0A517ZJT9</accession>
<protein>
    <recommendedName>
        <fullName evidence="6">VWFA domain-containing protein</fullName>
    </recommendedName>
</protein>
<keyword evidence="1" id="KW-1133">Transmembrane helix</keyword>
<organism evidence="4 5">
    <name type="scientific">Symmachiella dynata</name>
    <dbReference type="NCBI Taxonomy" id="2527995"/>
    <lineage>
        <taxon>Bacteria</taxon>
        <taxon>Pseudomonadati</taxon>
        <taxon>Planctomycetota</taxon>
        <taxon>Planctomycetia</taxon>
        <taxon>Planctomycetales</taxon>
        <taxon>Planctomycetaceae</taxon>
        <taxon>Symmachiella</taxon>
    </lineage>
</organism>
<evidence type="ECO:0000313" key="5">
    <source>
        <dbReference type="Proteomes" id="UP000319383"/>
    </source>
</evidence>
<keyword evidence="1" id="KW-0812">Transmembrane</keyword>
<sequence length="711" mass="77746">MISLTTPLLLTGLTLLALPVIAHLVNRHSRQTLIFPTIALLEAVTAKHARLSRLRRLILLLLRMLAFTCIVLAFTRPVWFNEGYANQSHANDTAAVVLVLDTSASTNQRIDGVSISERMRGTAKQTLDALRSGTDVANIVLADSAPQAIFPRLTANLPGLQNELSQFQPSQERANFSTALGIAGKLLSEHTGKRDIVVISDMQAANWSDFLGNDALSEMLPKGTRVRFAEIKGAARENIALHNPQHFPSRPLADQTCDVTVQITNYSNQTKQVPVTVVIQQGGNQETTQSQTLSLSAGEQQTVTFGTTVPAAGLLTATFSIPNDDLDVDNRAYLAVETSARLPVLVVSDDDPQQPGTAAYYMMRALMPRDDQTDPYAAEHIRSRELADKPLEQYAAVFVGYLAQLSVEAAGAIVNYVDAGGGVVFFCGDGPVKENLAALQVTAGERGLLPWMPEERVRFSRQPEPLRITSGRWQSRWFREFDEQSQLAVSQIHFNQVWAAGVPDPNAEVLLMFSDGRPALGSRLFGRGQLVLAGFSPDATSSDLGKHGTFVAWMQILAKSLRPEEERFRNSPPGKTYDFPQKFAMESADGQLRIQTEDGIAVPSRTTTLADRISISLLEPQTSGIYRVTDGDRTLAAVGINVDPRESDLEAINVDRLQGFVASQGVETDLQIAGSWESSLEYTGRPLWGNCLTLAMCAIGCEMFLLGLWRR</sequence>
<keyword evidence="1" id="KW-0472">Membrane</keyword>
<dbReference type="Gene3D" id="2.60.40.10">
    <property type="entry name" value="Immunoglobulins"/>
    <property type="match status" value="1"/>
</dbReference>
<feature type="domain" description="Aerotolerance regulator N-terminal" evidence="2">
    <location>
        <begin position="1"/>
        <end position="77"/>
    </location>
</feature>
<feature type="domain" description="VWFA" evidence="3">
    <location>
        <begin position="96"/>
        <end position="202"/>
    </location>
</feature>
<dbReference type="Pfam" id="PF07584">
    <property type="entry name" value="BatA"/>
    <property type="match status" value="1"/>
</dbReference>
<feature type="transmembrane region" description="Helical" evidence="1">
    <location>
        <begin position="57"/>
        <end position="79"/>
    </location>
</feature>
<evidence type="ECO:0000256" key="1">
    <source>
        <dbReference type="SAM" id="Phobius"/>
    </source>
</evidence>
<dbReference type="RefSeq" id="WP_145374755.1">
    <property type="nucleotide sequence ID" value="NZ_CP036276.1"/>
</dbReference>
<dbReference type="AlphaFoldDB" id="A0A517ZJT9"/>